<evidence type="ECO:0000256" key="3">
    <source>
        <dbReference type="ARBA" id="ARBA00023134"/>
    </source>
</evidence>
<accession>A0AAR2M1F4</accession>
<keyword evidence="8" id="KW-1185">Reference proteome</keyword>
<dbReference type="FunFam" id="3.40.50.300:FF:000366">
    <property type="entry name" value="GTPase, IMAP family member 2"/>
    <property type="match status" value="1"/>
</dbReference>
<feature type="region of interest" description="Disordered" evidence="5">
    <location>
        <begin position="1"/>
        <end position="24"/>
    </location>
</feature>
<dbReference type="SUPFAM" id="SSF52540">
    <property type="entry name" value="P-loop containing nucleoside triphosphate hydrolases"/>
    <property type="match status" value="1"/>
</dbReference>
<feature type="domain" description="AIG1-type G" evidence="6">
    <location>
        <begin position="30"/>
        <end position="230"/>
    </location>
</feature>
<dbReference type="CDD" id="cd01852">
    <property type="entry name" value="AIG1"/>
    <property type="match status" value="1"/>
</dbReference>
<feature type="coiled-coil region" evidence="4">
    <location>
        <begin position="226"/>
        <end position="282"/>
    </location>
</feature>
<dbReference type="SUPFAM" id="SSF58113">
    <property type="entry name" value="Apolipoprotein A-I"/>
    <property type="match status" value="1"/>
</dbReference>
<reference evidence="7" key="3">
    <citation type="submission" date="2025-09" db="UniProtKB">
        <authorList>
            <consortium name="Ensembl"/>
        </authorList>
    </citation>
    <scope>IDENTIFICATION</scope>
</reference>
<dbReference type="InterPro" id="IPR027417">
    <property type="entry name" value="P-loop_NTPase"/>
</dbReference>
<organism evidence="7 8">
    <name type="scientific">Pygocentrus nattereri</name>
    <name type="common">Red-bellied piranha</name>
    <dbReference type="NCBI Taxonomy" id="42514"/>
    <lineage>
        <taxon>Eukaryota</taxon>
        <taxon>Metazoa</taxon>
        <taxon>Chordata</taxon>
        <taxon>Craniata</taxon>
        <taxon>Vertebrata</taxon>
        <taxon>Euteleostomi</taxon>
        <taxon>Actinopterygii</taxon>
        <taxon>Neopterygii</taxon>
        <taxon>Teleostei</taxon>
        <taxon>Ostariophysi</taxon>
        <taxon>Characiformes</taxon>
        <taxon>Characoidei</taxon>
        <taxon>Pygocentrus</taxon>
    </lineage>
</organism>
<proteinExistence type="inferred from homology"/>
<dbReference type="AlphaFoldDB" id="A0AAR2M1F4"/>
<evidence type="ECO:0000256" key="5">
    <source>
        <dbReference type="SAM" id="MobiDB-lite"/>
    </source>
</evidence>
<dbReference type="Gene3D" id="3.40.50.300">
    <property type="entry name" value="P-loop containing nucleotide triphosphate hydrolases"/>
    <property type="match status" value="1"/>
</dbReference>
<reference evidence="7 8" key="1">
    <citation type="submission" date="2020-10" db="EMBL/GenBank/DDBJ databases">
        <title>Pygocentrus nattereri (red-bellied piranha) genome, fPygNat1, primary haplotype.</title>
        <authorList>
            <person name="Myers G."/>
            <person name="Meyer A."/>
            <person name="Karagic N."/>
            <person name="Pippel M."/>
            <person name="Winkler S."/>
            <person name="Tracey A."/>
            <person name="Wood J."/>
            <person name="Formenti G."/>
            <person name="Howe K."/>
            <person name="Fedrigo O."/>
            <person name="Jarvis E.D."/>
        </authorList>
    </citation>
    <scope>NUCLEOTIDE SEQUENCE [LARGE SCALE GENOMIC DNA]</scope>
</reference>
<evidence type="ECO:0000259" key="6">
    <source>
        <dbReference type="PROSITE" id="PS51720"/>
    </source>
</evidence>
<dbReference type="GeneTree" id="ENSGT01120000271858"/>
<keyword evidence="4" id="KW-0175">Coiled coil</keyword>
<name>A0AAR2M1F4_PYGNA</name>
<evidence type="ECO:0000256" key="1">
    <source>
        <dbReference type="ARBA" id="ARBA00008535"/>
    </source>
</evidence>
<gene>
    <name evidence="7" type="primary">GIMAP4</name>
</gene>
<evidence type="ECO:0000256" key="2">
    <source>
        <dbReference type="ARBA" id="ARBA00022741"/>
    </source>
</evidence>
<protein>
    <recommendedName>
        <fullName evidence="6">AIG1-type G domain-containing protein</fullName>
    </recommendedName>
</protein>
<dbReference type="InterPro" id="IPR006703">
    <property type="entry name" value="G_AIG1"/>
</dbReference>
<reference evidence="7" key="2">
    <citation type="submission" date="2025-08" db="UniProtKB">
        <authorList>
            <consortium name="Ensembl"/>
        </authorList>
    </citation>
    <scope>IDENTIFICATION</scope>
</reference>
<dbReference type="Pfam" id="PF04548">
    <property type="entry name" value="AIG1"/>
    <property type="match status" value="1"/>
</dbReference>
<dbReference type="GO" id="GO:0005525">
    <property type="term" value="F:GTP binding"/>
    <property type="evidence" value="ECO:0007669"/>
    <property type="project" value="UniProtKB-KW"/>
</dbReference>
<dbReference type="PROSITE" id="PS51720">
    <property type="entry name" value="G_AIG1"/>
    <property type="match status" value="1"/>
</dbReference>
<evidence type="ECO:0000313" key="7">
    <source>
        <dbReference type="Ensembl" id="ENSPNAP00000082640.1"/>
    </source>
</evidence>
<keyword evidence="3" id="KW-0342">GTP-binding</keyword>
<dbReference type="Proteomes" id="UP001501920">
    <property type="component" value="Chromosome 9"/>
</dbReference>
<sequence>MAASSDRGELVRPAGKDPRETSSMDEPLRFSDIRIVLLGKTGVGKSSTGNTILGQEVFNVSDSAQSVTMECIKARAELDGCKVSVVDTPGLFDTDLTETAVINRLVECISLSCPGPHVFLLVLRLGRFIQEDQQTVKRLQWIFGDEASKYTIVLFTGGDRLRNRTIEEYLKEAGNGLSQVVEMCGGRHHVFNNENMADRSQVTELMEKIFSLVSENGSGCYTNEMYASVERAIQERENELRSEMEELRNEMQEREEELRNVMQEREGELRSEMDELSKAKNKEIDQLSLRLREMVVKDVKNKKKFPQIRKVAEQCKQQ</sequence>
<dbReference type="PANTHER" id="PTHR10903:SF170">
    <property type="entry name" value="GTPASE IMAP FAMILY MEMBER 7"/>
    <property type="match status" value="1"/>
</dbReference>
<evidence type="ECO:0000256" key="4">
    <source>
        <dbReference type="SAM" id="Coils"/>
    </source>
</evidence>
<dbReference type="Ensembl" id="ENSPNAT00000084788.1">
    <property type="protein sequence ID" value="ENSPNAP00000082640.1"/>
    <property type="gene ID" value="ENSPNAG00000031939.1"/>
</dbReference>
<keyword evidence="2" id="KW-0547">Nucleotide-binding</keyword>
<dbReference type="InterPro" id="IPR045058">
    <property type="entry name" value="GIMA/IAN/Toc"/>
</dbReference>
<evidence type="ECO:0000313" key="8">
    <source>
        <dbReference type="Proteomes" id="UP001501920"/>
    </source>
</evidence>
<dbReference type="PANTHER" id="PTHR10903">
    <property type="entry name" value="GTPASE, IMAP FAMILY MEMBER-RELATED"/>
    <property type="match status" value="1"/>
</dbReference>
<comment type="similarity">
    <text evidence="1">Belongs to the TRAFAC class TrmE-Era-EngA-EngB-Septin-like GTPase superfamily. AIG1/Toc34/Toc159-like paraseptin GTPase family. IAN subfamily.</text>
</comment>